<dbReference type="HOGENOM" id="CLU_1476614_0_0_1"/>
<evidence type="ECO:0000256" key="1">
    <source>
        <dbReference type="SAM" id="MobiDB-lite"/>
    </source>
</evidence>
<feature type="region of interest" description="Disordered" evidence="1">
    <location>
        <begin position="1"/>
        <end position="23"/>
    </location>
</feature>
<accession>E9I5J2</accession>
<dbReference type="KEGG" id="dpx:DAPPUDRAFT_275812"/>
<feature type="transmembrane region" description="Helical" evidence="2">
    <location>
        <begin position="28"/>
        <end position="47"/>
    </location>
</feature>
<evidence type="ECO:0000313" key="4">
    <source>
        <dbReference type="Proteomes" id="UP000000305"/>
    </source>
</evidence>
<gene>
    <name evidence="3" type="ORF">DAPPUDRAFT_275812</name>
</gene>
<evidence type="ECO:0000313" key="3">
    <source>
        <dbReference type="EMBL" id="EFX60738.1"/>
    </source>
</evidence>
<name>E9I5J2_DAPPU</name>
<protein>
    <submittedName>
        <fullName evidence="3">Uncharacterized protein</fullName>
    </submittedName>
</protein>
<dbReference type="InParanoid" id="E9I5J2"/>
<feature type="compositionally biased region" description="Acidic residues" evidence="1">
    <location>
        <begin position="1"/>
        <end position="14"/>
    </location>
</feature>
<keyword evidence="2" id="KW-0812">Transmembrane</keyword>
<keyword evidence="4" id="KW-1185">Reference proteome</keyword>
<keyword evidence="2" id="KW-0472">Membrane</keyword>
<organism evidence="3 4">
    <name type="scientific">Daphnia pulex</name>
    <name type="common">Water flea</name>
    <dbReference type="NCBI Taxonomy" id="6669"/>
    <lineage>
        <taxon>Eukaryota</taxon>
        <taxon>Metazoa</taxon>
        <taxon>Ecdysozoa</taxon>
        <taxon>Arthropoda</taxon>
        <taxon>Crustacea</taxon>
        <taxon>Branchiopoda</taxon>
        <taxon>Diplostraca</taxon>
        <taxon>Cladocera</taxon>
        <taxon>Anomopoda</taxon>
        <taxon>Daphniidae</taxon>
        <taxon>Daphnia</taxon>
    </lineage>
</organism>
<proteinExistence type="predicted"/>
<dbReference type="AlphaFoldDB" id="E9I5J2"/>
<dbReference type="EMBL" id="GL735680">
    <property type="protein sequence ID" value="EFX60738.1"/>
    <property type="molecule type" value="Genomic_DNA"/>
</dbReference>
<dbReference type="Proteomes" id="UP000000305">
    <property type="component" value="Unassembled WGS sequence"/>
</dbReference>
<sequence length="183" mass="20113">MVVVETEWDHEEEEWSRGHNNNKKGKSMIATALAVAAVAVTTAITIVTDRIGSITKTTAMVVGKILGERNTEDNWDIAIPLLPRREWTSPLSGLLTQGQRNTWQATGSPLSILFRLDQKAGWCPELKNQGLQLQNKEIVLLVHGRINLYSIASSTDAGEEVHFTNNTVTSSHNNIIGVGRSTL</sequence>
<keyword evidence="2" id="KW-1133">Transmembrane helix</keyword>
<reference evidence="3 4" key="1">
    <citation type="journal article" date="2011" name="Science">
        <title>The ecoresponsive genome of Daphnia pulex.</title>
        <authorList>
            <person name="Colbourne J.K."/>
            <person name="Pfrender M.E."/>
            <person name="Gilbert D."/>
            <person name="Thomas W.K."/>
            <person name="Tucker A."/>
            <person name="Oakley T.H."/>
            <person name="Tokishita S."/>
            <person name="Aerts A."/>
            <person name="Arnold G.J."/>
            <person name="Basu M.K."/>
            <person name="Bauer D.J."/>
            <person name="Caceres C.E."/>
            <person name="Carmel L."/>
            <person name="Casola C."/>
            <person name="Choi J.H."/>
            <person name="Detter J.C."/>
            <person name="Dong Q."/>
            <person name="Dusheyko S."/>
            <person name="Eads B.D."/>
            <person name="Frohlich T."/>
            <person name="Geiler-Samerotte K.A."/>
            <person name="Gerlach D."/>
            <person name="Hatcher P."/>
            <person name="Jogdeo S."/>
            <person name="Krijgsveld J."/>
            <person name="Kriventseva E.V."/>
            <person name="Kultz D."/>
            <person name="Laforsch C."/>
            <person name="Lindquist E."/>
            <person name="Lopez J."/>
            <person name="Manak J.R."/>
            <person name="Muller J."/>
            <person name="Pangilinan J."/>
            <person name="Patwardhan R.P."/>
            <person name="Pitluck S."/>
            <person name="Pritham E.J."/>
            <person name="Rechtsteiner A."/>
            <person name="Rho M."/>
            <person name="Rogozin I.B."/>
            <person name="Sakarya O."/>
            <person name="Salamov A."/>
            <person name="Schaack S."/>
            <person name="Shapiro H."/>
            <person name="Shiga Y."/>
            <person name="Skalitzky C."/>
            <person name="Smith Z."/>
            <person name="Souvorov A."/>
            <person name="Sung W."/>
            <person name="Tang Z."/>
            <person name="Tsuchiya D."/>
            <person name="Tu H."/>
            <person name="Vos H."/>
            <person name="Wang M."/>
            <person name="Wolf Y.I."/>
            <person name="Yamagata H."/>
            <person name="Yamada T."/>
            <person name="Ye Y."/>
            <person name="Shaw J.R."/>
            <person name="Andrews J."/>
            <person name="Crease T.J."/>
            <person name="Tang H."/>
            <person name="Lucas S.M."/>
            <person name="Robertson H.M."/>
            <person name="Bork P."/>
            <person name="Koonin E.V."/>
            <person name="Zdobnov E.M."/>
            <person name="Grigoriev I.V."/>
            <person name="Lynch M."/>
            <person name="Boore J.L."/>
        </authorList>
    </citation>
    <scope>NUCLEOTIDE SEQUENCE [LARGE SCALE GENOMIC DNA]</scope>
</reference>
<evidence type="ECO:0000256" key="2">
    <source>
        <dbReference type="SAM" id="Phobius"/>
    </source>
</evidence>